<reference evidence="2" key="1">
    <citation type="submission" date="2018-08" db="EMBL/GenBank/DDBJ databases">
        <title>Identification of Burkholderia cepacia strains that express a Burkholderia pseudomallei-like capsular polysaccharide.</title>
        <authorList>
            <person name="Burtnick M.N."/>
            <person name="Vongsouvath M."/>
            <person name="Newton P."/>
            <person name="Wuthiekanun V."/>
            <person name="Limmathurotsakul D."/>
            <person name="Brett P.J."/>
            <person name="Chantratita N."/>
            <person name="Dance D.A."/>
        </authorList>
    </citation>
    <scope>NUCLEOTIDE SEQUENCE</scope>
    <source>
        <strain evidence="2">SBXCC001</strain>
    </source>
</reference>
<comment type="caution">
    <text evidence="2">The sequence shown here is derived from an EMBL/GenBank/DDBJ whole genome shotgun (WGS) entry which is preliminary data.</text>
</comment>
<evidence type="ECO:0000256" key="1">
    <source>
        <dbReference type="SAM" id="MobiDB-lite"/>
    </source>
</evidence>
<gene>
    <name evidence="2" type="ORF">C7S16_2780</name>
</gene>
<dbReference type="EMBL" id="QXCT01000002">
    <property type="protein sequence ID" value="MDW9256727.1"/>
    <property type="molecule type" value="Genomic_DNA"/>
</dbReference>
<feature type="region of interest" description="Disordered" evidence="1">
    <location>
        <begin position="12"/>
        <end position="72"/>
    </location>
</feature>
<protein>
    <submittedName>
        <fullName evidence="2">Uncharacterized protein</fullName>
    </submittedName>
</protein>
<name>A0AAW9D3Z6_BURTH</name>
<proteinExistence type="predicted"/>
<accession>A0AAW9D3Z6</accession>
<feature type="compositionally biased region" description="Low complexity" evidence="1">
    <location>
        <begin position="46"/>
        <end position="62"/>
    </location>
</feature>
<dbReference type="Proteomes" id="UP001272137">
    <property type="component" value="Unassembled WGS sequence"/>
</dbReference>
<sequence>MGVRRAALIRGRTRGGAAFAPAARGEEPVPSPPAPAETARIRRRLPPLSRRTAARRAAPCRPAVEDSLYETPSRPVRRLRTLLAAIDVDDPRA</sequence>
<evidence type="ECO:0000313" key="2">
    <source>
        <dbReference type="EMBL" id="MDW9256727.1"/>
    </source>
</evidence>
<dbReference type="AlphaFoldDB" id="A0AAW9D3Z6"/>
<organism evidence="2 3">
    <name type="scientific">Burkholderia thailandensis</name>
    <dbReference type="NCBI Taxonomy" id="57975"/>
    <lineage>
        <taxon>Bacteria</taxon>
        <taxon>Pseudomonadati</taxon>
        <taxon>Pseudomonadota</taxon>
        <taxon>Betaproteobacteria</taxon>
        <taxon>Burkholderiales</taxon>
        <taxon>Burkholderiaceae</taxon>
        <taxon>Burkholderia</taxon>
        <taxon>pseudomallei group</taxon>
    </lineage>
</organism>
<evidence type="ECO:0000313" key="3">
    <source>
        <dbReference type="Proteomes" id="UP001272137"/>
    </source>
</evidence>